<dbReference type="SUPFAM" id="SSF110087">
    <property type="entry name" value="DR1885-like metal-binding protein"/>
    <property type="match status" value="1"/>
</dbReference>
<feature type="chain" id="PRO_5004726741" evidence="2">
    <location>
        <begin position="23"/>
        <end position="351"/>
    </location>
</feature>
<evidence type="ECO:0000313" key="4">
    <source>
        <dbReference type="EMBL" id="ESR27076.1"/>
    </source>
</evidence>
<dbReference type="eggNOG" id="COG2847">
    <property type="taxonomic scope" value="Bacteria"/>
</dbReference>
<proteinExistence type="predicted"/>
<feature type="signal peptide" evidence="2">
    <location>
        <begin position="1"/>
        <end position="22"/>
    </location>
</feature>
<dbReference type="InterPro" id="IPR036182">
    <property type="entry name" value="PCuAC_sf"/>
</dbReference>
<feature type="domain" description="YncI copper-binding" evidence="3">
    <location>
        <begin position="23"/>
        <end position="168"/>
    </location>
</feature>
<evidence type="ECO:0000313" key="5">
    <source>
        <dbReference type="Proteomes" id="UP000017819"/>
    </source>
</evidence>
<dbReference type="Proteomes" id="UP000017819">
    <property type="component" value="Unassembled WGS sequence"/>
</dbReference>
<protein>
    <submittedName>
        <fullName evidence="4">Copper metallochaperone</fullName>
    </submittedName>
</protein>
<keyword evidence="2" id="KW-0732">Signal</keyword>
<evidence type="ECO:0000256" key="1">
    <source>
        <dbReference type="SAM" id="MobiDB-lite"/>
    </source>
</evidence>
<dbReference type="InterPro" id="IPR012533">
    <property type="entry name" value="YcnI-copper_dom"/>
</dbReference>
<dbReference type="AlphaFoldDB" id="V4RM33"/>
<gene>
    <name evidence="4" type="ORF">N177_0344</name>
</gene>
<dbReference type="PATRIC" id="fig|631454.5.peg.337"/>
<dbReference type="Pfam" id="PF07987">
    <property type="entry name" value="DUF1775"/>
    <property type="match status" value="1"/>
</dbReference>
<dbReference type="Pfam" id="PF04314">
    <property type="entry name" value="PCuAC"/>
    <property type="match status" value="1"/>
</dbReference>
<organism evidence="4 5">
    <name type="scientific">Lutibaculum baratangense AMV1</name>
    <dbReference type="NCBI Taxonomy" id="631454"/>
    <lineage>
        <taxon>Bacteria</taxon>
        <taxon>Pseudomonadati</taxon>
        <taxon>Pseudomonadota</taxon>
        <taxon>Alphaproteobacteria</taxon>
        <taxon>Hyphomicrobiales</taxon>
        <taxon>Tepidamorphaceae</taxon>
        <taxon>Lutibaculum</taxon>
    </lineage>
</organism>
<dbReference type="STRING" id="631454.N177_0344"/>
<dbReference type="OrthoDB" id="9796962at2"/>
<dbReference type="eggNOG" id="COG4549">
    <property type="taxonomic scope" value="Bacteria"/>
</dbReference>
<dbReference type="Gene3D" id="2.60.40.2230">
    <property type="entry name" value="Uncharacterised protein YcnI-like PF07987, DUF1775"/>
    <property type="match status" value="1"/>
</dbReference>
<accession>V4RM33</accession>
<dbReference type="Gene3D" id="2.60.40.1890">
    <property type="entry name" value="PCu(A)C copper chaperone"/>
    <property type="match status" value="1"/>
</dbReference>
<name>V4RM33_9HYPH</name>
<dbReference type="EMBL" id="AWXZ01000008">
    <property type="protein sequence ID" value="ESR27076.1"/>
    <property type="molecule type" value="Genomic_DNA"/>
</dbReference>
<comment type="caution">
    <text evidence="4">The sequence shown here is derived from an EMBL/GenBank/DDBJ whole genome shotgun (WGS) entry which is preliminary data.</text>
</comment>
<dbReference type="InterPro" id="IPR058248">
    <property type="entry name" value="Lxx211020-like"/>
</dbReference>
<evidence type="ECO:0000256" key="2">
    <source>
        <dbReference type="SAM" id="SignalP"/>
    </source>
</evidence>
<sequence length="351" mass="36362">MKKICMLGAAAAVLAAVSPAQAHVTLEQDAAAGETYYKAVFRVPHGCAPGQATNKVTVRLPEGFISAKPMPKAGWQLETVTGAYAEPHEIHGETVAEGVREVTWTGELPDEFYDEFVVRGRISGVPAGGELAFPVIQTCGESEVAWSEMAAEGEDPHDLDASAPTLRVAEGGASIGHAHAAPGHAAEEPGSAVLGDISISRAWIRATPPAAKVAGGYLTVTNAGEEDDTLVGGSVFFADGFEIHEMSMVNGVMQMRELPRGLKVPAGQTVTFEPGGLHLMLTNVKDPPAEGEFLKLTLRFERAGEVTLDVPVSGIGARSYPGGAAGAETDSGAAGVGHEHDHGHGATGHAH</sequence>
<feature type="region of interest" description="Disordered" evidence="1">
    <location>
        <begin position="321"/>
        <end position="351"/>
    </location>
</feature>
<dbReference type="PANTHER" id="PTHR36302">
    <property type="entry name" value="BLR7088 PROTEIN"/>
    <property type="match status" value="1"/>
</dbReference>
<dbReference type="InterPro" id="IPR038507">
    <property type="entry name" value="YcnI-like_sf"/>
</dbReference>
<dbReference type="InterPro" id="IPR021174">
    <property type="entry name" value="UCP037139"/>
</dbReference>
<dbReference type="InterPro" id="IPR007410">
    <property type="entry name" value="LpqE-like"/>
</dbReference>
<keyword evidence="5" id="KW-1185">Reference proteome</keyword>
<dbReference type="RefSeq" id="WP_023430496.1">
    <property type="nucleotide sequence ID" value="NZ_AWXZ01000008.1"/>
</dbReference>
<evidence type="ECO:0000259" key="3">
    <source>
        <dbReference type="Pfam" id="PF07987"/>
    </source>
</evidence>
<dbReference type="CDD" id="cd08545">
    <property type="entry name" value="YcnI_like"/>
    <property type="match status" value="1"/>
</dbReference>
<reference evidence="4 5" key="1">
    <citation type="journal article" date="2014" name="Genome Announc.">
        <title>Draft Genome Sequence of Lutibaculum baratangense Strain AMV1T, Isolated from a Mud Volcano in Andamans, India.</title>
        <authorList>
            <person name="Singh A."/>
            <person name="Sreenivas A."/>
            <person name="Sathyanarayana Reddy G."/>
            <person name="Pinnaka A.K."/>
            <person name="Shivaji S."/>
        </authorList>
    </citation>
    <scope>NUCLEOTIDE SEQUENCE [LARGE SCALE GENOMIC DNA]</scope>
    <source>
        <strain evidence="4 5">AMV1</strain>
    </source>
</reference>
<dbReference type="PANTHER" id="PTHR36302:SF1">
    <property type="entry name" value="COPPER CHAPERONE PCU(A)C"/>
    <property type="match status" value="1"/>
</dbReference>
<dbReference type="PIRSF" id="PIRSF037139">
    <property type="entry name" value="UCP037139"/>
    <property type="match status" value="1"/>
</dbReference>